<dbReference type="AlphaFoldDB" id="A0A317FY67"/>
<name>A0A317FY67_BUTFI</name>
<comment type="caution">
    <text evidence="1">The sequence shown here is derived from an EMBL/GenBank/DDBJ whole genome shotgun (WGS) entry which is preliminary data.</text>
</comment>
<keyword evidence="1" id="KW-0614">Plasmid</keyword>
<dbReference type="Proteomes" id="UP000245488">
    <property type="component" value="Plasmid pINBov266"/>
</dbReference>
<keyword evidence="2" id="KW-1185">Reference proteome</keyword>
<geneLocation type="plasmid" evidence="2">
    <name>pinbov266</name>
</geneLocation>
<accession>A0A317FY67</accession>
<protein>
    <submittedName>
        <fullName evidence="1">Uncharacterized protein</fullName>
    </submittedName>
</protein>
<sequence length="78" mass="9176">MNKGMNSCEYITEIRTSCRFRNSMNQPVNRPNAKGIGPIYWLFGTIDNSESVKEKTLYSIKIFIKIVEIYLVEWHFNP</sequence>
<dbReference type="EMBL" id="NXNG01000002">
    <property type="protein sequence ID" value="PWT25821.1"/>
    <property type="molecule type" value="Genomic_DNA"/>
</dbReference>
<evidence type="ECO:0000313" key="1">
    <source>
        <dbReference type="EMBL" id="PWT25821.1"/>
    </source>
</evidence>
<proteinExistence type="predicted"/>
<reference evidence="1 2" key="1">
    <citation type="submission" date="2017-09" db="EMBL/GenBank/DDBJ databases">
        <title>High-quality draft genome sequence of Butyrivibrio fibrisolvens INBov1, isolated from cow rumen.</title>
        <authorList>
            <person name="Rodriguez Hernaez J."/>
            <person name="Rivarola M."/>
            <person name="Paniego N."/>
            <person name="Cravero S."/>
            <person name="Ceron Cucchi M."/>
            <person name="Martinez M.C."/>
        </authorList>
    </citation>
    <scope>NUCLEOTIDE SEQUENCE [LARGE SCALE GENOMIC DNA]</scope>
    <source>
        <strain evidence="1 2">INBov1</strain>
        <plasmid evidence="2">pinbov266</plasmid>
    </source>
</reference>
<evidence type="ECO:0000313" key="2">
    <source>
        <dbReference type="Proteomes" id="UP000245488"/>
    </source>
</evidence>
<organism evidence="1 2">
    <name type="scientific">Butyrivibrio fibrisolvens</name>
    <dbReference type="NCBI Taxonomy" id="831"/>
    <lineage>
        <taxon>Bacteria</taxon>
        <taxon>Bacillati</taxon>
        <taxon>Bacillota</taxon>
        <taxon>Clostridia</taxon>
        <taxon>Lachnospirales</taxon>
        <taxon>Lachnospiraceae</taxon>
        <taxon>Butyrivibrio</taxon>
    </lineage>
</organism>
<gene>
    <name evidence="1" type="ORF">CPT75_00080</name>
</gene>